<proteinExistence type="predicted"/>
<evidence type="ECO:0000313" key="2">
    <source>
        <dbReference type="Ensembl" id="ENSVURP00010030556.1"/>
    </source>
</evidence>
<reference evidence="2" key="3">
    <citation type="submission" date="2025-09" db="UniProtKB">
        <authorList>
            <consortium name="Ensembl"/>
        </authorList>
    </citation>
    <scope>IDENTIFICATION</scope>
</reference>
<dbReference type="SUPFAM" id="SSF47266">
    <property type="entry name" value="4-helical cytokines"/>
    <property type="match status" value="1"/>
</dbReference>
<evidence type="ECO:0008006" key="4">
    <source>
        <dbReference type="Google" id="ProtNLM"/>
    </source>
</evidence>
<keyword evidence="3" id="KW-1185">Reference proteome</keyword>
<feature type="chain" id="PRO_5046567847" description="Interleukin-23 subunit alpha" evidence="1">
    <location>
        <begin position="24"/>
        <end position="140"/>
    </location>
</feature>
<dbReference type="AlphaFoldDB" id="A0A4X2M8I3"/>
<dbReference type="OMA" id="IMKMLGN"/>
<evidence type="ECO:0000256" key="1">
    <source>
        <dbReference type="SAM" id="SignalP"/>
    </source>
</evidence>
<dbReference type="Ensembl" id="ENSVURT00010034787.1">
    <property type="protein sequence ID" value="ENSVURP00010030556.1"/>
    <property type="gene ID" value="ENSVURG00010023365.1"/>
</dbReference>
<dbReference type="InterPro" id="IPR009079">
    <property type="entry name" value="4_helix_cytokine-like_core"/>
</dbReference>
<organism evidence="2 3">
    <name type="scientific">Vombatus ursinus</name>
    <name type="common">Common wombat</name>
    <dbReference type="NCBI Taxonomy" id="29139"/>
    <lineage>
        <taxon>Eukaryota</taxon>
        <taxon>Metazoa</taxon>
        <taxon>Chordata</taxon>
        <taxon>Craniata</taxon>
        <taxon>Vertebrata</taxon>
        <taxon>Euteleostomi</taxon>
        <taxon>Mammalia</taxon>
        <taxon>Metatheria</taxon>
        <taxon>Diprotodontia</taxon>
        <taxon>Vombatidae</taxon>
        <taxon>Vombatus</taxon>
    </lineage>
</organism>
<evidence type="ECO:0000313" key="3">
    <source>
        <dbReference type="Proteomes" id="UP000314987"/>
    </source>
</evidence>
<feature type="signal peptide" evidence="1">
    <location>
        <begin position="1"/>
        <end position="23"/>
    </location>
</feature>
<dbReference type="Proteomes" id="UP000314987">
    <property type="component" value="Unassembled WGS sequence"/>
</dbReference>
<dbReference type="STRING" id="29139.ENSVURP00010030556"/>
<accession>A0A4X2M8I3</accession>
<keyword evidence="1" id="KW-0732">Signal</keyword>
<reference evidence="2" key="2">
    <citation type="submission" date="2025-08" db="UniProtKB">
        <authorList>
            <consortium name="Ensembl"/>
        </authorList>
    </citation>
    <scope>IDENTIFICATION</scope>
</reference>
<sequence length="140" mass="14917">MPSPPSLMWFFWAFLVLVHPLGGPPLGPPSCPWEPFEVLAAIMEDGGGGSLQVCPMEILHCFGVELSVIGHEEGPAVVRAVNRLQHSLRALGPHLWGTRPGAASGPCPPCEGHLERPILQFLARLLELLHVACAGAHEAG</sequence>
<name>A0A4X2M8I3_VOMUR</name>
<dbReference type="Gene3D" id="1.20.1250.70">
    <property type="entry name" value="Interleukin-15/Interleukin-21"/>
    <property type="match status" value="1"/>
</dbReference>
<reference evidence="3" key="1">
    <citation type="submission" date="2018-12" db="EMBL/GenBank/DDBJ databases">
        <authorList>
            <person name="Yazar S."/>
        </authorList>
    </citation>
    <scope>NUCLEOTIDE SEQUENCE [LARGE SCALE GENOMIC DNA]</scope>
</reference>
<dbReference type="GeneTree" id="ENSGT00940000166768"/>
<protein>
    <recommendedName>
        <fullName evidence="4">Interleukin-23 subunit alpha</fullName>
    </recommendedName>
</protein>